<feature type="compositionally biased region" description="Acidic residues" evidence="1">
    <location>
        <begin position="605"/>
        <end position="614"/>
    </location>
</feature>
<dbReference type="RefSeq" id="XP_007419618.1">
    <property type="nucleotide sequence ID" value="XM_007419556.1"/>
</dbReference>
<gene>
    <name evidence="2" type="ORF">MELLADRAFT_79854</name>
</gene>
<evidence type="ECO:0000313" key="2">
    <source>
        <dbReference type="EMBL" id="EGF97112.1"/>
    </source>
</evidence>
<organism evidence="3">
    <name type="scientific">Melampsora larici-populina (strain 98AG31 / pathotype 3-4-7)</name>
    <name type="common">Poplar leaf rust fungus</name>
    <dbReference type="NCBI Taxonomy" id="747676"/>
    <lineage>
        <taxon>Eukaryota</taxon>
        <taxon>Fungi</taxon>
        <taxon>Dikarya</taxon>
        <taxon>Basidiomycota</taxon>
        <taxon>Pucciniomycotina</taxon>
        <taxon>Pucciniomycetes</taxon>
        <taxon>Pucciniales</taxon>
        <taxon>Melampsoraceae</taxon>
        <taxon>Melampsora</taxon>
    </lineage>
</organism>
<dbReference type="InParanoid" id="F4SE15"/>
<sequence length="627" mass="69433">MRKRGSLMKPKGINTRAFGTYLRSSPSNSASFEFGSSKSTFSFPFQLLHHLYTTPVLLSLDNISDQPSTMSNQQSKIPDASVVPAVEVEGHMNALFELPSNLTGDDAPATCSQQNPLYRVGTVPRMQFNKRNEMFVQVKFKIHAEKEVEVQATSMKVASRSRRAAASAARYNLIESKMFNQGNVIELVKCLFGKSLKDFKGMCGDICDEYQSGMRQLVLASDLAPRLVWVAQVGREKITLVDHLTWQNFVDLLARATKHKGSVMIFTEDPKEKAKKDAQTSAAKELIASASGPTAAEAQVGVLTQELEVRDPHSLFSIPAFGCDAFDMSSDIACGTRMPQSGMATREIPPRTYEFLAIMKKARVFHKGTKVDDRVKMRSAQLRLDLSPTFHKSGGSRQSFFDPPAKLLFQKPTGSKRSASYAGLSLASEDEKKKVKIEPSSPPGLPNSIHLSSDPPSATGFPWSQECKIQIKKEPGSPSKRLTIVISSDPPSPSLFESSQEIQKDIPKDTGYEIFRSNTPGTSEDPHRAHAEALERFLVHCNVPPNDETTRMILERANVKSWTDLIPSHQFTESSLTTRGMHPALASHLVNEAMDRVKELNKDIDELEEQESVESNESTPRPPSPEF</sequence>
<dbReference type="Proteomes" id="UP000001072">
    <property type="component" value="Unassembled WGS sequence"/>
</dbReference>
<proteinExistence type="predicted"/>
<dbReference type="VEuPathDB" id="FungiDB:MELLADRAFT_79854"/>
<accession>F4SE15</accession>
<keyword evidence="3" id="KW-1185">Reference proteome</keyword>
<feature type="region of interest" description="Disordered" evidence="1">
    <location>
        <begin position="388"/>
        <end position="413"/>
    </location>
</feature>
<dbReference type="GeneID" id="18933331"/>
<dbReference type="KEGG" id="mlr:MELLADRAFT_79854"/>
<protein>
    <submittedName>
        <fullName evidence="2">Uncharacterized protein</fullName>
    </submittedName>
</protein>
<evidence type="ECO:0000256" key="1">
    <source>
        <dbReference type="SAM" id="MobiDB-lite"/>
    </source>
</evidence>
<evidence type="ECO:0000313" key="3">
    <source>
        <dbReference type="Proteomes" id="UP000001072"/>
    </source>
</evidence>
<feature type="region of interest" description="Disordered" evidence="1">
    <location>
        <begin position="600"/>
        <end position="627"/>
    </location>
</feature>
<dbReference type="EMBL" id="GL883324">
    <property type="protein sequence ID" value="EGF97112.1"/>
    <property type="molecule type" value="Genomic_DNA"/>
</dbReference>
<reference evidence="3" key="1">
    <citation type="journal article" date="2011" name="Proc. Natl. Acad. Sci. U.S.A.">
        <title>Obligate biotrophy features unraveled by the genomic analysis of rust fungi.</title>
        <authorList>
            <person name="Duplessis S."/>
            <person name="Cuomo C.A."/>
            <person name="Lin Y.-C."/>
            <person name="Aerts A."/>
            <person name="Tisserant E."/>
            <person name="Veneault-Fourrey C."/>
            <person name="Joly D.L."/>
            <person name="Hacquard S."/>
            <person name="Amselem J."/>
            <person name="Cantarel B.L."/>
            <person name="Chiu R."/>
            <person name="Coutinho P.M."/>
            <person name="Feau N."/>
            <person name="Field M."/>
            <person name="Frey P."/>
            <person name="Gelhaye E."/>
            <person name="Goldberg J."/>
            <person name="Grabherr M.G."/>
            <person name="Kodira C.D."/>
            <person name="Kohler A."/>
            <person name="Kuees U."/>
            <person name="Lindquist E.A."/>
            <person name="Lucas S.M."/>
            <person name="Mago R."/>
            <person name="Mauceli E."/>
            <person name="Morin E."/>
            <person name="Murat C."/>
            <person name="Pangilinan J.L."/>
            <person name="Park R."/>
            <person name="Pearson M."/>
            <person name="Quesneville H."/>
            <person name="Rouhier N."/>
            <person name="Sakthikumar S."/>
            <person name="Salamov A.A."/>
            <person name="Schmutz J."/>
            <person name="Selles B."/>
            <person name="Shapiro H."/>
            <person name="Tanguay P."/>
            <person name="Tuskan G.A."/>
            <person name="Henrissat B."/>
            <person name="Van de Peer Y."/>
            <person name="Rouze P."/>
            <person name="Ellis J.G."/>
            <person name="Dodds P.N."/>
            <person name="Schein J.E."/>
            <person name="Zhong S."/>
            <person name="Hamelin R.C."/>
            <person name="Grigoriev I.V."/>
            <person name="Szabo L.J."/>
            <person name="Martin F."/>
        </authorList>
    </citation>
    <scope>NUCLEOTIDE SEQUENCE [LARGE SCALE GENOMIC DNA]</scope>
    <source>
        <strain evidence="3">98AG31 / pathotype 3-4-7</strain>
    </source>
</reference>
<dbReference type="HOGENOM" id="CLU_504407_0_0_1"/>
<feature type="region of interest" description="Disordered" evidence="1">
    <location>
        <begin position="430"/>
        <end position="457"/>
    </location>
</feature>
<name>F4SE15_MELLP</name>
<dbReference type="AlphaFoldDB" id="F4SE15"/>